<evidence type="ECO:0000313" key="2">
    <source>
        <dbReference type="EMBL" id="OCF26037.1"/>
    </source>
</evidence>
<reference evidence="2" key="3">
    <citation type="submission" date="2014-01" db="EMBL/GenBank/DDBJ databases">
        <title>Evolution of pathogenesis and genome organization in the Tremellales.</title>
        <authorList>
            <person name="Cuomo C."/>
            <person name="Litvintseva A."/>
            <person name="Heitman J."/>
            <person name="Chen Y."/>
            <person name="Sun S."/>
            <person name="Springer D."/>
            <person name="Dromer F."/>
            <person name="Young S."/>
            <person name="Zeng Q."/>
            <person name="Chapman S."/>
            <person name="Gujja S."/>
            <person name="Saif S."/>
            <person name="Birren B."/>
        </authorList>
    </citation>
    <scope>NUCLEOTIDE SEQUENCE</scope>
    <source>
        <strain evidence="2">CBS 10118</strain>
    </source>
</reference>
<sequence length="519" mass="56044">MSQSCFAPDTRVRSFFDDQGSKPPIDLSLRCPSNNKHPAFSGWFQSNQSDRHSNSSPKPGWYRPSSTTSSTPVPSLASSGDSVIYTGPSTPPLPLITERTTVRLDIGNSSTDGFQPSGKSRDTSPQRGHELIPSSLSNRSSSAYSSTPSFSYNEPPQTSMQQRNRYKSPQQLDHDSILRGLQSTSPSTAFEASNASGRYVAPRSDVPSSSSYSPFPDFEDDASRVSLYTFSKSSIALPTGQRESFPVSPSLTRSSRANTGLGRERATIGRGPGASTPTSSVNACAPSASADTTQSNDACSTSGLALDPHSEYCERIRAREAEPDSTVAGVGSERVLPSRSEPSRRTAKLCGDTNPGYRRLYDRIKSRLDGSIAIPSITVDEVDEQSKAAWERIEKAVADEDVRRRQSRASGSSRCKSIKSKITSKIPSQVKSFFKSLSGTRGERWRSSNRVNSNPSHDPETDSPIKTLQRFSSSSHSNPSEVSSSSFSRGVGYPARTLMQDEDLLGGGFSMNVSDFGGC</sequence>
<dbReference type="VEuPathDB" id="FungiDB:I302_03714"/>
<evidence type="ECO:0000313" key="4">
    <source>
        <dbReference type="Proteomes" id="UP000092730"/>
    </source>
</evidence>
<feature type="compositionally biased region" description="Low complexity" evidence="1">
    <location>
        <begin position="408"/>
        <end position="421"/>
    </location>
</feature>
<feature type="region of interest" description="Disordered" evidence="1">
    <location>
        <begin position="444"/>
        <end position="489"/>
    </location>
</feature>
<dbReference type="RefSeq" id="XP_019047107.1">
    <property type="nucleotide sequence ID" value="XM_019190359.1"/>
</dbReference>
<proteinExistence type="predicted"/>
<feature type="compositionally biased region" description="Low complexity" evidence="1">
    <location>
        <begin position="64"/>
        <end position="79"/>
    </location>
</feature>
<reference evidence="3" key="4">
    <citation type="submission" date="2024-02" db="EMBL/GenBank/DDBJ databases">
        <title>Comparative genomics of Cryptococcus and Kwoniella reveals pathogenesis evolution and contrasting modes of karyotype evolution via chromosome fusion or intercentromeric recombination.</title>
        <authorList>
            <person name="Coelho M.A."/>
            <person name="David-Palma M."/>
            <person name="Shea T."/>
            <person name="Bowers K."/>
            <person name="McGinley-Smith S."/>
            <person name="Mohammad A.W."/>
            <person name="Gnirke A."/>
            <person name="Yurkov A.M."/>
            <person name="Nowrousian M."/>
            <person name="Sun S."/>
            <person name="Cuomo C.A."/>
            <person name="Heitman J."/>
        </authorList>
    </citation>
    <scope>NUCLEOTIDE SEQUENCE</scope>
    <source>
        <strain evidence="3">CBS 10118</strain>
    </source>
</reference>
<dbReference type="EMBL" id="KI894020">
    <property type="protein sequence ID" value="OCF26037.1"/>
    <property type="molecule type" value="Genomic_DNA"/>
</dbReference>
<feature type="compositionally biased region" description="Polar residues" evidence="1">
    <location>
        <begin position="152"/>
        <end position="170"/>
    </location>
</feature>
<dbReference type="GeneID" id="30208113"/>
<feature type="region of interest" description="Disordered" evidence="1">
    <location>
        <begin position="1"/>
        <end position="170"/>
    </location>
</feature>
<feature type="compositionally biased region" description="Polar residues" evidence="1">
    <location>
        <begin position="247"/>
        <end position="258"/>
    </location>
</feature>
<feature type="region of interest" description="Disordered" evidence="1">
    <location>
        <begin position="182"/>
        <end position="214"/>
    </location>
</feature>
<feature type="compositionally biased region" description="Low complexity" evidence="1">
    <location>
        <begin position="134"/>
        <end position="151"/>
    </location>
</feature>
<gene>
    <name evidence="2" type="ORF">I302_03714</name>
    <name evidence="3" type="ORF">I302_100342</name>
</gene>
<feature type="region of interest" description="Disordered" evidence="1">
    <location>
        <begin position="321"/>
        <end position="347"/>
    </location>
</feature>
<protein>
    <submittedName>
        <fullName evidence="2">Uncharacterized protein</fullName>
    </submittedName>
</protein>
<dbReference type="AlphaFoldDB" id="A0A1B9G4R7"/>
<name>A0A1B9G4R7_9TREE</name>
<reference evidence="2" key="1">
    <citation type="submission" date="2013-07" db="EMBL/GenBank/DDBJ databases">
        <title>The Genome Sequence of Cryptococcus bestiolae CBS10118.</title>
        <authorList>
            <consortium name="The Broad Institute Genome Sequencing Platform"/>
            <person name="Cuomo C."/>
            <person name="Litvintseva A."/>
            <person name="Chen Y."/>
            <person name="Heitman J."/>
            <person name="Sun S."/>
            <person name="Springer D."/>
            <person name="Dromer F."/>
            <person name="Young S.K."/>
            <person name="Zeng Q."/>
            <person name="Gargeya S."/>
            <person name="Fitzgerald M."/>
            <person name="Abouelleil A."/>
            <person name="Alvarado L."/>
            <person name="Berlin A.M."/>
            <person name="Chapman S.B."/>
            <person name="Dewar J."/>
            <person name="Goldberg J."/>
            <person name="Griggs A."/>
            <person name="Gujja S."/>
            <person name="Hansen M."/>
            <person name="Howarth C."/>
            <person name="Imamovic A."/>
            <person name="Larimer J."/>
            <person name="McCowan C."/>
            <person name="Murphy C."/>
            <person name="Pearson M."/>
            <person name="Priest M."/>
            <person name="Roberts A."/>
            <person name="Saif S."/>
            <person name="Shea T."/>
            <person name="Sykes S."/>
            <person name="Wortman J."/>
            <person name="Nusbaum C."/>
            <person name="Birren B."/>
        </authorList>
    </citation>
    <scope>NUCLEOTIDE SEQUENCE [LARGE SCALE GENOMIC DNA]</scope>
    <source>
        <strain evidence="2">CBS 10118</strain>
    </source>
</reference>
<feature type="compositionally biased region" description="Low complexity" evidence="1">
    <location>
        <begin position="202"/>
        <end position="214"/>
    </location>
</feature>
<feature type="region of interest" description="Disordered" evidence="1">
    <location>
        <begin position="240"/>
        <end position="297"/>
    </location>
</feature>
<accession>A0A1B9G4R7</accession>
<evidence type="ECO:0000256" key="1">
    <source>
        <dbReference type="SAM" id="MobiDB-lite"/>
    </source>
</evidence>
<keyword evidence="4" id="KW-1185">Reference proteome</keyword>
<feature type="region of interest" description="Disordered" evidence="1">
    <location>
        <begin position="399"/>
        <end position="421"/>
    </location>
</feature>
<feature type="compositionally biased region" description="Polar residues" evidence="1">
    <location>
        <begin position="182"/>
        <end position="196"/>
    </location>
</feature>
<reference evidence="3" key="2">
    <citation type="submission" date="2013-07" db="EMBL/GenBank/DDBJ databases">
        <authorList>
            <consortium name="The Broad Institute Genome Sequencing Platform"/>
            <person name="Cuomo C."/>
            <person name="Litvintseva A."/>
            <person name="Chen Y."/>
            <person name="Heitman J."/>
            <person name="Sun S."/>
            <person name="Springer D."/>
            <person name="Dromer F."/>
            <person name="Young S.K."/>
            <person name="Zeng Q."/>
            <person name="Gargeya S."/>
            <person name="Fitzgerald M."/>
            <person name="Abouelleil A."/>
            <person name="Alvarado L."/>
            <person name="Berlin A.M."/>
            <person name="Chapman S.B."/>
            <person name="Dewar J."/>
            <person name="Goldberg J."/>
            <person name="Griggs A."/>
            <person name="Gujja S."/>
            <person name="Hansen M."/>
            <person name="Howarth C."/>
            <person name="Imamovic A."/>
            <person name="Larimer J."/>
            <person name="McCowan C."/>
            <person name="Murphy C."/>
            <person name="Pearson M."/>
            <person name="Priest M."/>
            <person name="Roberts A."/>
            <person name="Saif S."/>
            <person name="Shea T."/>
            <person name="Sykes S."/>
            <person name="Wortman J."/>
            <person name="Nusbaum C."/>
            <person name="Birren B."/>
        </authorList>
    </citation>
    <scope>NUCLEOTIDE SEQUENCE</scope>
    <source>
        <strain evidence="3">CBS 10118</strain>
    </source>
</reference>
<feature type="compositionally biased region" description="Polar residues" evidence="1">
    <location>
        <begin position="107"/>
        <end position="118"/>
    </location>
</feature>
<dbReference type="EMBL" id="CP144541">
    <property type="protein sequence ID" value="WVW78388.1"/>
    <property type="molecule type" value="Genomic_DNA"/>
</dbReference>
<organism evidence="2">
    <name type="scientific">Kwoniella bestiolae CBS 10118</name>
    <dbReference type="NCBI Taxonomy" id="1296100"/>
    <lineage>
        <taxon>Eukaryota</taxon>
        <taxon>Fungi</taxon>
        <taxon>Dikarya</taxon>
        <taxon>Basidiomycota</taxon>
        <taxon>Agaricomycotina</taxon>
        <taxon>Tremellomycetes</taxon>
        <taxon>Tremellales</taxon>
        <taxon>Cryptococcaceae</taxon>
        <taxon>Kwoniella</taxon>
    </lineage>
</organism>
<dbReference type="KEGG" id="kbi:30208113"/>
<dbReference type="Proteomes" id="UP000092730">
    <property type="component" value="Chromosome 1"/>
</dbReference>
<evidence type="ECO:0000313" key="3">
    <source>
        <dbReference type="EMBL" id="WVW78388.1"/>
    </source>
</evidence>
<feature type="compositionally biased region" description="Low complexity" evidence="1">
    <location>
        <begin position="472"/>
        <end position="488"/>
    </location>
</feature>
<feature type="compositionally biased region" description="Basic and acidic residues" evidence="1">
    <location>
        <begin position="10"/>
        <end position="20"/>
    </location>
</feature>
<feature type="compositionally biased region" description="Basic and acidic residues" evidence="1">
    <location>
        <begin position="119"/>
        <end position="130"/>
    </location>
</feature>